<feature type="compositionally biased region" description="Polar residues" evidence="1">
    <location>
        <begin position="118"/>
        <end position="134"/>
    </location>
</feature>
<proteinExistence type="predicted"/>
<comment type="caution">
    <text evidence="2">The sequence shown here is derived from an EMBL/GenBank/DDBJ whole genome shotgun (WGS) entry which is preliminary data.</text>
</comment>
<protein>
    <submittedName>
        <fullName evidence="2">Uncharacterized protein</fullName>
    </submittedName>
</protein>
<keyword evidence="3" id="KW-1185">Reference proteome</keyword>
<reference evidence="2 3" key="1">
    <citation type="journal article" date="2023" name="Plants (Basel)">
        <title>Bridging the Gap: Combining Genomics and Transcriptomics Approaches to Understand Stylosanthes scabra, an Orphan Legume from the Brazilian Caatinga.</title>
        <authorList>
            <person name="Ferreira-Neto J.R.C."/>
            <person name="da Silva M.D."/>
            <person name="Binneck E."/>
            <person name="de Melo N.F."/>
            <person name="da Silva R.H."/>
            <person name="de Melo A.L.T.M."/>
            <person name="Pandolfi V."/>
            <person name="Bustamante F.O."/>
            <person name="Brasileiro-Vidal A.C."/>
            <person name="Benko-Iseppon A.M."/>
        </authorList>
    </citation>
    <scope>NUCLEOTIDE SEQUENCE [LARGE SCALE GENOMIC DNA]</scope>
    <source>
        <tissue evidence="2">Leaves</tissue>
    </source>
</reference>
<dbReference type="Proteomes" id="UP001341840">
    <property type="component" value="Unassembled WGS sequence"/>
</dbReference>
<dbReference type="EMBL" id="JASCZI010001964">
    <property type="protein sequence ID" value="MED6115687.1"/>
    <property type="molecule type" value="Genomic_DNA"/>
</dbReference>
<evidence type="ECO:0000313" key="3">
    <source>
        <dbReference type="Proteomes" id="UP001341840"/>
    </source>
</evidence>
<accession>A0ABU6QVP6</accession>
<name>A0ABU6QVP6_9FABA</name>
<organism evidence="2 3">
    <name type="scientific">Stylosanthes scabra</name>
    <dbReference type="NCBI Taxonomy" id="79078"/>
    <lineage>
        <taxon>Eukaryota</taxon>
        <taxon>Viridiplantae</taxon>
        <taxon>Streptophyta</taxon>
        <taxon>Embryophyta</taxon>
        <taxon>Tracheophyta</taxon>
        <taxon>Spermatophyta</taxon>
        <taxon>Magnoliopsida</taxon>
        <taxon>eudicotyledons</taxon>
        <taxon>Gunneridae</taxon>
        <taxon>Pentapetalae</taxon>
        <taxon>rosids</taxon>
        <taxon>fabids</taxon>
        <taxon>Fabales</taxon>
        <taxon>Fabaceae</taxon>
        <taxon>Papilionoideae</taxon>
        <taxon>50 kb inversion clade</taxon>
        <taxon>dalbergioids sensu lato</taxon>
        <taxon>Dalbergieae</taxon>
        <taxon>Pterocarpus clade</taxon>
        <taxon>Stylosanthes</taxon>
    </lineage>
</organism>
<gene>
    <name evidence="2" type="ORF">PIB30_093100</name>
</gene>
<evidence type="ECO:0000256" key="1">
    <source>
        <dbReference type="SAM" id="MobiDB-lite"/>
    </source>
</evidence>
<feature type="region of interest" description="Disordered" evidence="1">
    <location>
        <begin position="110"/>
        <end position="134"/>
    </location>
</feature>
<sequence length="134" mass="15350">MGISWIMSWDYDSAAFEDSPNIQYLIRVIKIKWWSKYDLNLLRKAAIDQWLSTSQKHPAITSSSINMTNKISYEKESQFLAQKKQILAALAAATSEEDIHNSLQAIQAVPLGEDEEVQSSPTQYFQDSQDPYEM</sequence>
<evidence type="ECO:0000313" key="2">
    <source>
        <dbReference type="EMBL" id="MED6115687.1"/>
    </source>
</evidence>